<dbReference type="PANTHER" id="PTHR46517">
    <property type="entry name" value="FRUCTOSE-2,6-BISPHOSPHATASE TIGAR"/>
    <property type="match status" value="1"/>
</dbReference>
<sequence length="232" mass="26571">MFFLILPPTSAPNGIFFQMILWTLRHTKPYNPKDVCYGRSDFDVAPSFTEEYPPAVQVLRENCRAQRIYSSPLQRCRKLAEKVAEAIKLPVQYTDALYELNFGTWENVRLDAVPKEEMRAWKADLRGYRFPEGESFHDIDVRVNQFIRQLLDEENSSGTESEILFVTHAGVIASIEHSICGVPDSDFIEGAFPYAMVTRFKIHLENGNPRGTFRTLYGGITQNSLAEIIQKL</sequence>
<reference evidence="2 3" key="1">
    <citation type="submission" date="2017-02" db="EMBL/GenBank/DDBJ databases">
        <authorList>
            <person name="Peterson S.W."/>
        </authorList>
    </citation>
    <scope>NUCLEOTIDE SEQUENCE [LARGE SCALE GENOMIC DNA]</scope>
    <source>
        <strain evidence="2 3">ATCC 43854</strain>
    </source>
</reference>
<dbReference type="EMBL" id="FUWU01000006">
    <property type="protein sequence ID" value="SJZ43089.1"/>
    <property type="molecule type" value="Genomic_DNA"/>
</dbReference>
<dbReference type="AlphaFoldDB" id="A0A1T4KL04"/>
<dbReference type="Proteomes" id="UP000190449">
    <property type="component" value="Unassembled WGS sequence"/>
</dbReference>
<dbReference type="InterPro" id="IPR029033">
    <property type="entry name" value="His_PPase_superfam"/>
</dbReference>
<evidence type="ECO:0000256" key="1">
    <source>
        <dbReference type="ARBA" id="ARBA00022801"/>
    </source>
</evidence>
<keyword evidence="1" id="KW-0378">Hydrolase</keyword>
<dbReference type="InterPro" id="IPR013078">
    <property type="entry name" value="His_Pase_superF_clade-1"/>
</dbReference>
<dbReference type="GO" id="GO:0004331">
    <property type="term" value="F:fructose-2,6-bisphosphate 2-phosphatase activity"/>
    <property type="evidence" value="ECO:0007669"/>
    <property type="project" value="TreeGrafter"/>
</dbReference>
<dbReference type="STRING" id="28122.SAMN02745108_00536"/>
<dbReference type="Gene3D" id="3.40.50.1240">
    <property type="entry name" value="Phosphoglycerate mutase-like"/>
    <property type="match status" value="1"/>
</dbReference>
<protein>
    <submittedName>
        <fullName evidence="2">Alpha-ribazole phosphatase</fullName>
    </submittedName>
</protein>
<proteinExistence type="predicted"/>
<name>A0A1T4KL04_9BACT</name>
<dbReference type="CDD" id="cd07067">
    <property type="entry name" value="HP_PGM_like"/>
    <property type="match status" value="1"/>
</dbReference>
<accession>A0A1T4KL04</accession>
<dbReference type="GO" id="GO:0045820">
    <property type="term" value="P:negative regulation of glycolytic process"/>
    <property type="evidence" value="ECO:0007669"/>
    <property type="project" value="TreeGrafter"/>
</dbReference>
<organism evidence="2 3">
    <name type="scientific">Fibrobacter intestinalis</name>
    <dbReference type="NCBI Taxonomy" id="28122"/>
    <lineage>
        <taxon>Bacteria</taxon>
        <taxon>Pseudomonadati</taxon>
        <taxon>Fibrobacterota</taxon>
        <taxon>Fibrobacteria</taxon>
        <taxon>Fibrobacterales</taxon>
        <taxon>Fibrobacteraceae</taxon>
        <taxon>Fibrobacter</taxon>
    </lineage>
</organism>
<dbReference type="PANTHER" id="PTHR46517:SF1">
    <property type="entry name" value="FRUCTOSE-2,6-BISPHOSPHATASE TIGAR"/>
    <property type="match status" value="1"/>
</dbReference>
<dbReference type="SUPFAM" id="SSF53254">
    <property type="entry name" value="Phosphoglycerate mutase-like"/>
    <property type="match status" value="1"/>
</dbReference>
<dbReference type="InterPro" id="IPR051695">
    <property type="entry name" value="Phosphoglycerate_Mutase"/>
</dbReference>
<dbReference type="SMART" id="SM00855">
    <property type="entry name" value="PGAM"/>
    <property type="match status" value="1"/>
</dbReference>
<dbReference type="GO" id="GO:0005829">
    <property type="term" value="C:cytosol"/>
    <property type="evidence" value="ECO:0007669"/>
    <property type="project" value="TreeGrafter"/>
</dbReference>
<gene>
    <name evidence="2" type="ORF">SAMN02745108_00536</name>
</gene>
<evidence type="ECO:0000313" key="2">
    <source>
        <dbReference type="EMBL" id="SJZ43089.1"/>
    </source>
</evidence>
<dbReference type="Pfam" id="PF00300">
    <property type="entry name" value="His_Phos_1"/>
    <property type="match status" value="1"/>
</dbReference>
<dbReference type="GO" id="GO:0043456">
    <property type="term" value="P:regulation of pentose-phosphate shunt"/>
    <property type="evidence" value="ECO:0007669"/>
    <property type="project" value="TreeGrafter"/>
</dbReference>
<evidence type="ECO:0000313" key="3">
    <source>
        <dbReference type="Proteomes" id="UP000190449"/>
    </source>
</evidence>